<comment type="caution">
    <text evidence="3">The sequence shown here is derived from an EMBL/GenBank/DDBJ whole genome shotgun (WGS) entry which is preliminary data.</text>
</comment>
<evidence type="ECO:0000256" key="2">
    <source>
        <dbReference type="SAM" id="MobiDB-lite"/>
    </source>
</evidence>
<feature type="compositionally biased region" description="Polar residues" evidence="2">
    <location>
        <begin position="93"/>
        <end position="104"/>
    </location>
</feature>
<name>A0A6A5BHR2_NAEFO</name>
<feature type="compositionally biased region" description="Acidic residues" evidence="2">
    <location>
        <begin position="255"/>
        <end position="272"/>
    </location>
</feature>
<dbReference type="EMBL" id="VFQX01000067">
    <property type="protein sequence ID" value="KAF0972569.1"/>
    <property type="molecule type" value="Genomic_DNA"/>
</dbReference>
<dbReference type="PANTHER" id="PTHR13015">
    <property type="entry name" value="PROTEIN AD-016-RELATED"/>
    <property type="match status" value="1"/>
</dbReference>
<dbReference type="AlphaFoldDB" id="A0A6A5BHR2"/>
<reference evidence="3 4" key="1">
    <citation type="journal article" date="2019" name="Sci. Rep.">
        <title>Nanopore sequencing improves the draft genome of the human pathogenic amoeba Naegleria fowleri.</title>
        <authorList>
            <person name="Liechti N."/>
            <person name="Schurch N."/>
            <person name="Bruggmann R."/>
            <person name="Wittwer M."/>
        </authorList>
    </citation>
    <scope>NUCLEOTIDE SEQUENCE [LARGE SCALE GENOMIC DNA]</scope>
    <source>
        <strain evidence="3 4">ATCC 30894</strain>
    </source>
</reference>
<dbReference type="GeneID" id="68116391"/>
<dbReference type="OrthoDB" id="268027at2759"/>
<protein>
    <submittedName>
        <fullName evidence="3">Uncharacterized protein</fullName>
    </submittedName>
</protein>
<evidence type="ECO:0000313" key="3">
    <source>
        <dbReference type="EMBL" id="KAF0972569.1"/>
    </source>
</evidence>
<evidence type="ECO:0000256" key="1">
    <source>
        <dbReference type="ARBA" id="ARBA00006290"/>
    </source>
</evidence>
<gene>
    <name evidence="3" type="ORF">FDP41_009174</name>
</gene>
<dbReference type="GO" id="GO:0030041">
    <property type="term" value="P:actin filament polymerization"/>
    <property type="evidence" value="ECO:0007669"/>
    <property type="project" value="TreeGrafter"/>
</dbReference>
<dbReference type="GO" id="GO:0071203">
    <property type="term" value="C:WASH complex"/>
    <property type="evidence" value="ECO:0007669"/>
    <property type="project" value="InterPro"/>
</dbReference>
<organism evidence="3 4">
    <name type="scientific">Naegleria fowleri</name>
    <name type="common">Brain eating amoeba</name>
    <dbReference type="NCBI Taxonomy" id="5763"/>
    <lineage>
        <taxon>Eukaryota</taxon>
        <taxon>Discoba</taxon>
        <taxon>Heterolobosea</taxon>
        <taxon>Tetramitia</taxon>
        <taxon>Eutetramitia</taxon>
        <taxon>Vahlkampfiidae</taxon>
        <taxon>Naegleria</taxon>
    </lineage>
</organism>
<keyword evidence="4" id="KW-1185">Reference proteome</keyword>
<dbReference type="VEuPathDB" id="AmoebaDB:FDP41_009174"/>
<feature type="region of interest" description="Disordered" evidence="2">
    <location>
        <begin position="92"/>
        <end position="120"/>
    </location>
</feature>
<dbReference type="Pfam" id="PF10152">
    <property type="entry name" value="CCDC53"/>
    <property type="match status" value="1"/>
</dbReference>
<feature type="compositionally biased region" description="Polar residues" evidence="2">
    <location>
        <begin position="171"/>
        <end position="181"/>
    </location>
</feature>
<proteinExistence type="inferred from homology"/>
<dbReference type="RefSeq" id="XP_044557283.1">
    <property type="nucleotide sequence ID" value="XM_044713106.1"/>
</dbReference>
<comment type="similarity">
    <text evidence="1">Belongs to the CCDC53 family.</text>
</comment>
<dbReference type="VEuPathDB" id="AmoebaDB:NfTy_045850"/>
<dbReference type="Proteomes" id="UP000444721">
    <property type="component" value="Unassembled WGS sequence"/>
</dbReference>
<sequence length="272" mass="29226">MSQTPRNMSASFRTNPLTEKIENTPIEFYHTLDMVNTFCIQTINLLNNFSLQCERKLNAAQHDLVRIEITLSLLESKLKSIDGMEAKMKEFENSVNSPTTTTTAAGPIHDPSFGASSSGYVPPPPPSLTGNIPPPPPGFGSSTSSGVIPPPPPMTATGMVIPPLPVTTGVASTSDHSNTVLPSVRGGIESGDTSTASNIPTCEQDPRLARYFRLLYKVGVPRVQLERDMIRDGFDPNVLDTPQAPSPLGPYKEENSEEEGGDAAASSEEEEE</sequence>
<dbReference type="PANTHER" id="PTHR13015:SF0">
    <property type="entry name" value="WASH COMPLEX SUBUNIT 3"/>
    <property type="match status" value="1"/>
</dbReference>
<feature type="compositionally biased region" description="Polar residues" evidence="2">
    <location>
        <begin position="191"/>
        <end position="201"/>
    </location>
</feature>
<dbReference type="VEuPathDB" id="AmoebaDB:NF0126160"/>
<dbReference type="GO" id="GO:0006887">
    <property type="term" value="P:exocytosis"/>
    <property type="evidence" value="ECO:0007669"/>
    <property type="project" value="TreeGrafter"/>
</dbReference>
<feature type="region of interest" description="Disordered" evidence="2">
    <location>
        <begin position="171"/>
        <end position="201"/>
    </location>
</feature>
<accession>A0A6A5BHR2</accession>
<feature type="region of interest" description="Disordered" evidence="2">
    <location>
        <begin position="233"/>
        <end position="272"/>
    </location>
</feature>
<dbReference type="InterPro" id="IPR019309">
    <property type="entry name" value="WASHC3"/>
</dbReference>
<evidence type="ECO:0000313" key="4">
    <source>
        <dbReference type="Proteomes" id="UP000444721"/>
    </source>
</evidence>